<dbReference type="SMART" id="SM00802">
    <property type="entry name" value="UME"/>
    <property type="match status" value="1"/>
</dbReference>
<dbReference type="SUPFAM" id="SSF48371">
    <property type="entry name" value="ARM repeat"/>
    <property type="match status" value="1"/>
</dbReference>
<keyword evidence="5" id="KW-0723">Serine/threonine-protein kinase</keyword>
<keyword evidence="10" id="KW-0067">ATP-binding</keyword>
<evidence type="ECO:0000259" key="17">
    <source>
        <dbReference type="PROSITE" id="PS51189"/>
    </source>
</evidence>
<gene>
    <name evidence="19" type="ORF">PRZ48_014873</name>
</gene>
<evidence type="ECO:0000256" key="13">
    <source>
        <dbReference type="ARBA" id="ARBA00025079"/>
    </source>
</evidence>
<accession>A0ABR0DXF5</accession>
<evidence type="ECO:0000256" key="9">
    <source>
        <dbReference type="ARBA" id="ARBA00022777"/>
    </source>
</evidence>
<dbReference type="Gene3D" id="3.30.1010.10">
    <property type="entry name" value="Phosphatidylinositol 3-kinase Catalytic Subunit, Chain A, domain 4"/>
    <property type="match status" value="1"/>
</dbReference>
<evidence type="ECO:0000256" key="6">
    <source>
        <dbReference type="ARBA" id="ARBA00022679"/>
    </source>
</evidence>
<comment type="caution">
    <text evidence="19">The sequence shown here is derived from an EMBL/GenBank/DDBJ whole genome shotgun (WGS) entry which is preliminary data.</text>
</comment>
<comment type="similarity">
    <text evidence="2">Belongs to the PI3/PI4-kinase family. ATM subfamily.</text>
</comment>
<keyword evidence="6" id="KW-0808">Transferase</keyword>
<name>A0ABR0DXF5_ZASCE</name>
<comment type="subcellular location">
    <subcellularLocation>
        <location evidence="1">Nucleus</location>
    </subcellularLocation>
</comment>
<keyword evidence="7" id="KW-0547">Nucleotide-binding</keyword>
<dbReference type="PROSITE" id="PS50290">
    <property type="entry name" value="PI3_4_KINASE_3"/>
    <property type="match status" value="1"/>
</dbReference>
<dbReference type="SMART" id="SM00146">
    <property type="entry name" value="PI3Kc"/>
    <property type="match status" value="1"/>
</dbReference>
<evidence type="ECO:0000313" key="19">
    <source>
        <dbReference type="EMBL" id="KAK4493688.1"/>
    </source>
</evidence>
<dbReference type="InterPro" id="IPR016024">
    <property type="entry name" value="ARM-type_fold"/>
</dbReference>
<dbReference type="InterPro" id="IPR036940">
    <property type="entry name" value="PI3/4_kinase_cat_sf"/>
</dbReference>
<dbReference type="Pfam" id="PF23593">
    <property type="entry name" value="HEAT_ATR"/>
    <property type="match status" value="1"/>
</dbReference>
<dbReference type="InterPro" id="IPR050517">
    <property type="entry name" value="DDR_Repair_Kinase"/>
</dbReference>
<dbReference type="SMART" id="SM01343">
    <property type="entry name" value="FATC"/>
    <property type="match status" value="1"/>
</dbReference>
<evidence type="ECO:0000256" key="4">
    <source>
        <dbReference type="ARBA" id="ARBA00012513"/>
    </source>
</evidence>
<evidence type="ECO:0000256" key="12">
    <source>
        <dbReference type="ARBA" id="ARBA00023242"/>
    </source>
</evidence>
<dbReference type="Pfam" id="PF08064">
    <property type="entry name" value="UME"/>
    <property type="match status" value="1"/>
</dbReference>
<protein>
    <recommendedName>
        <fullName evidence="4">non-specific serine/threonine protein kinase</fullName>
        <ecNumber evidence="4">2.7.11.1</ecNumber>
    </recommendedName>
</protein>
<dbReference type="PANTHER" id="PTHR11139:SF125">
    <property type="entry name" value="SERINE_THREONINE-PROTEIN KINASE MEC1"/>
    <property type="match status" value="1"/>
</dbReference>
<feature type="domain" description="FAT" evidence="17">
    <location>
        <begin position="1356"/>
        <end position="1937"/>
    </location>
</feature>
<evidence type="ECO:0000313" key="20">
    <source>
        <dbReference type="Proteomes" id="UP001305779"/>
    </source>
</evidence>
<evidence type="ECO:0000256" key="15">
    <source>
        <dbReference type="ARBA" id="ARBA00048679"/>
    </source>
</evidence>
<evidence type="ECO:0000256" key="5">
    <source>
        <dbReference type="ARBA" id="ARBA00022527"/>
    </source>
</evidence>
<evidence type="ECO:0000256" key="11">
    <source>
        <dbReference type="ARBA" id="ARBA00023204"/>
    </source>
</evidence>
<dbReference type="Pfam" id="PF00454">
    <property type="entry name" value="PI3_PI4_kinase"/>
    <property type="match status" value="1"/>
</dbReference>
<evidence type="ECO:0000256" key="1">
    <source>
        <dbReference type="ARBA" id="ARBA00004123"/>
    </source>
</evidence>
<dbReference type="Gene3D" id="1.10.1070.11">
    <property type="entry name" value="Phosphatidylinositol 3-/4-kinase, catalytic domain"/>
    <property type="match status" value="1"/>
</dbReference>
<evidence type="ECO:0000256" key="14">
    <source>
        <dbReference type="ARBA" id="ARBA00047899"/>
    </source>
</evidence>
<dbReference type="InterPro" id="IPR018936">
    <property type="entry name" value="PI3/4_kinase_CS"/>
</dbReference>
<comment type="catalytic activity">
    <reaction evidence="15">
        <text>L-seryl-[protein] + ATP = O-phospho-L-seryl-[protein] + ADP + H(+)</text>
        <dbReference type="Rhea" id="RHEA:17989"/>
        <dbReference type="Rhea" id="RHEA-COMP:9863"/>
        <dbReference type="Rhea" id="RHEA-COMP:11604"/>
        <dbReference type="ChEBI" id="CHEBI:15378"/>
        <dbReference type="ChEBI" id="CHEBI:29999"/>
        <dbReference type="ChEBI" id="CHEBI:30616"/>
        <dbReference type="ChEBI" id="CHEBI:83421"/>
        <dbReference type="ChEBI" id="CHEBI:456216"/>
        <dbReference type="EC" id="2.7.11.1"/>
    </reaction>
</comment>
<organism evidence="19 20">
    <name type="scientific">Zasmidium cellare</name>
    <name type="common">Wine cellar mold</name>
    <name type="synonym">Racodium cellare</name>
    <dbReference type="NCBI Taxonomy" id="395010"/>
    <lineage>
        <taxon>Eukaryota</taxon>
        <taxon>Fungi</taxon>
        <taxon>Dikarya</taxon>
        <taxon>Ascomycota</taxon>
        <taxon>Pezizomycotina</taxon>
        <taxon>Dothideomycetes</taxon>
        <taxon>Dothideomycetidae</taxon>
        <taxon>Mycosphaerellales</taxon>
        <taxon>Mycosphaerellaceae</taxon>
        <taxon>Zasmidium</taxon>
    </lineage>
</organism>
<reference evidence="19 20" key="1">
    <citation type="journal article" date="2023" name="G3 (Bethesda)">
        <title>A chromosome-level genome assembly of Zasmidium syzygii isolated from banana leaves.</title>
        <authorList>
            <person name="van Westerhoven A.C."/>
            <person name="Mehrabi R."/>
            <person name="Talebi R."/>
            <person name="Steentjes M.B.F."/>
            <person name="Corcolon B."/>
            <person name="Chong P.A."/>
            <person name="Kema G.H.J."/>
            <person name="Seidl M.F."/>
        </authorList>
    </citation>
    <scope>NUCLEOTIDE SEQUENCE [LARGE SCALE GENOMIC DNA]</scope>
    <source>
        <strain evidence="19 20">P124</strain>
    </source>
</reference>
<keyword evidence="9" id="KW-0418">Kinase</keyword>
<dbReference type="InterPro" id="IPR003151">
    <property type="entry name" value="PIK-rel_kinase_FAT"/>
</dbReference>
<dbReference type="PROSITE" id="PS51190">
    <property type="entry name" value="FATC"/>
    <property type="match status" value="1"/>
</dbReference>
<dbReference type="InterPro" id="IPR056802">
    <property type="entry name" value="ATR-like_M-HEAT"/>
</dbReference>
<dbReference type="InterPro" id="IPR014009">
    <property type="entry name" value="PIK_FAT"/>
</dbReference>
<sequence>MARKNGNANGVYVNGDSLPPASTLAAQIVQNQTRNGASQQVQAQPQGQAPSFQDLLQEILHNQAAAQETDINVNAQLVSVLIQGCLSPLSSTESQNPFADSNELLEQAANSIAVIGITIKRQPDVLLTQISQDGPLLLLELLAALIALCGRPKCDVQALLSSAIAAFKTSIHLWQQARTVQEVIQECVDETLSTLEALPASSSTATLKLPPARSVSKLWPNSEGSITMPQGTNTSIHDLPRSFAVVIEFSQVIGLDEAWRDESLRRLQLLAIKFKHHLEKNDSWEKLLAYLLYLPQGRPLMVALLHSPTTSKLSPSIQSILAKALMKALRSNSQCYKDALRPALLSVATSASWPDLHEDLRIAATTWYCRLVQPDDDTPESITAMRDALRQDNVMSDSELMSAFQELSVAPALRSHRCSRLRKRRKLSDEPEDRKASVEKQVGKLLMGVDGADLSAMPEVACSVYASLNEDEKCLAWQSLADFAQYNTTTAIETVMRLIELPELHDTKRPRVLSLLAARACLERARPDTRYISLSRSTLGKQCLSSLHSSLRELRIAAGQLLPCFLKHDLTESIRDQNRQLALEYLRTLSDRDIASEQETLISAWGQVAISCGERELNLVLLRLVDYLGHANSLMCGLAFSEIETIAAARSQSVMDLFQPFWRSIAVSIVQDLHLKPHKAQQFCDLISTDINSFLVMTQRDTLPSLVLTKKKDILQRIVDARGSNSVSDICAQPRTNLAAILTVLLTQCGPDTEEAAFACLTEVDEGFKNTDLAGLVKVDSVLVASELLKHCGEEGESRKSRAYQAFQTFANLEQAAPGQRKAHSKSSRAVSAFFDKYILGILTLFAIALESGPGVESTSDKIRCLKAMAEIFFLTKGNVSTALPQIRACLQSGLEQPELCPVAYAAWLSLIPLLPSEDIVDIVDETFVVIARHWSALSPDLQQQTHATIEQLVKTHNKILQENIMTLPSLKGIPLLSKFAAEFERLKNQESVESHIRAFTKRIRVDSDAVVFQALTELVPFLEAQQVFIHDEAASEHPPAILSELLRALLDVTVKYSNSDVKASELCGKALGIFGSVDPNRVEANRKKRQVLVLSNFDRANEVIDWIMALFEDVLVKAFKSVSNSRAQGFLAFTIQELLQFCNFGELSALRPRGTQAPDANQRWYDLPEHVRTTLTPFLTSRYVVTGTSNVNAPNRAYPGFSPETSHIQWLRGLTYDLTFKANGDNAKAAFPIVARAVKGSDIAVARFVLPYIVLNVVIGGIVKEAQGLTAEFLAVLKATSSVPSQQECIRLCSESVFSVLDYLSTWLREKKSELAETRNIAYKTGHSPSEFDEVRDMGQIETVQNFLNSIPAEVIANQAVECRSYARALFHWEQHIRQKRSLIPSGRLTEQHIDLYDRLQDIYSQIDEPDGLEGIAAKLPIVSEEQQAMNHAKSGRWTAAQAWYELNLADNPVDVELQYHVLRCLRETGQYAPLLRYADSFVESAVDDNHHRAMIDTHLPMAAEACWMTGDLQGLQKRLTLQPNEDNLAFNVGVGRSLLRVTNTGGDELLSEVWSLRKSITEGMSMAGTDSLQVCHGELVKLQALYELEALATTTKAQASATLRSLRHGLNAMGSYVQDKQYVLGIRRAVVKLRPSEFDEAHAGSLWLTTARLARQSKNTSSAYNAVLKAFDCGDRGAKMEEARLLWHDGHQRQAIQALDAAIESGVFNEPDVDPDTAMGNGGVNVSTSSSEINGQRQDPLTGMALLKLAKWLDASGQSQTKDMTERYQVAAKRFQRWEKGHYYLGKHYSKLMDAQKELPKDKQSQAYLTGEMTKLVIDNSLRSIPFGNKYWHETIPRILTLWLELGTNCISRERHEDLATFEKRVKSLQACNRQLQKYFERVPAYVFYHALPQLISRITHPHPEVWKQLCNILTRIASSHPSQALWSLLAVVKARDKVRVERGTEILNKLKDPKNKPKNADHSGSDLRTLISQGQRLSDGLLQACEQPVEPRAVHVSLQKNLHFNHKLAPSHLVVPIEATLTASAPSNANAETIRKHKAFTQDKITIQAFTDDVLVLNSLQRPRKITVRGSDGKLYGLLCKPKDDLRKDQRLMEFNGIINRALKRNTESSKRRLYIKTYAVTPLSEESGTIEWVEGIKPIRDILLNLYNRKGIRPNYNEIKKDLDVVSSAQDHAHVFADKVLKLFPPLLHEWFTETYPEPDAWYAARLRYARSAAVMSMTGHILGLGDRHGENILLEESTGGVFHVDFNCLFDKGLTFEKPELVPFRLTHNMTDAMGPYGHEGPFRKSSELTLGLLRQERDTLMTVLETFLYDPTTDFVGNKKKRSTAGVPETPSEILESVSTKLKGLLRGETVPLSVEGYVDALIQQATDHFRLASMYIAPVLGASSALLPPTCIVAAGVRCTSAFNQEEELGLTGCGQTSIKRRSAHQVSSHFSLLIIVPYISQNMGSKLVDSWWFGDEPRDHPFWLRDKYPTQRDPSGFEVVSSMEDLAHRPLKNDNTPGDSAIWAFQLHQYVASKSALFQSSHQRVDAATNSPYRPTMPHEARVFELFPGALHDEPHGQLHHVDLGFEYGKLDLEFAPGDSHAHRPQIWRPTDFGVSLPLKKIIPYTAVSYVWGSGEFSHVVKLSGHNLAVTATVDTILRRLRSETSSVFLWLDQICIDQQDLADKTSQVKLMGTIYARARNTLAWLGDEPDNGALRALQGLHEATMGRDEDLLEDELEYLRHPPNEDADTFDNLMKLSNRPWFQRTWIVQEAILSHSLFLMIGTETVSWDDFGGQCASIDHLDLFEESNADVGDGVRAIRKPGLKIAAQMRPARDMHFGLNGIESLLTWLIRTRSAAVTNPLDKVYGVLGLCSSSIVPKYTRTKEDLFYQVTADAIKDVHATMTKRSKGDKDLNMTQHDLTRILDAIDHDPELSRLPSWVVDWSLPRRTISLAETTSVLSMYKAGGGLDAEAVFHIPDERRRLGLRVAFFDTVVDVSPIFVDAELTNHEPTHLNLGLKNAISFANRQEAANVSTFFEIFCSTLVAGKDRSGMNKSPRDHIEILSLLCDETTGSKPSVPGQTYTTRQSKGYFTLSNLSKRQPGRAFQNLKQAFRNAVLNRRLCWTSRGHLGLVPRFVMEGDDICVVPGLAVPLVLRKRGKGDFMLLGVAYVHEVMGGDSIYNATLVTYNPYTHTSHITTLPGISTFDPTNSIAYHGNGIDYDHVSGDIYIAAAAATAFTSTMSGDYSHTNFTGPNRVLRYDPVKEVIKGDIDLAPAKAEFERRNDGKRTSGFQDMAEDSQGNSYAIGTFGNSIVKICRGSREAELWYAPERYNATYGFGGIFSVGDTLVVSDTVSGGLVRFNAREWDPEPQYVALQGLPGNYRPLMADGLFAPSKYAGRIALWSDDYNGTSVYGSLDGWRSAHYLGLVENETRTAEGGFTVASFDIRERIFVVTEFFQMSLPPKNKGSWPIVDITDAVDGIVERTGFGKGKAWWS</sequence>
<keyword evidence="8" id="KW-0227">DNA damage</keyword>
<dbReference type="PROSITE" id="PS00916">
    <property type="entry name" value="PI3_4_KINASE_2"/>
    <property type="match status" value="1"/>
</dbReference>
<evidence type="ECO:0000256" key="8">
    <source>
        <dbReference type="ARBA" id="ARBA00022763"/>
    </source>
</evidence>
<dbReference type="PANTHER" id="PTHR11139">
    <property type="entry name" value="ATAXIA TELANGIECTASIA MUTATED ATM -RELATED"/>
    <property type="match status" value="1"/>
</dbReference>
<proteinExistence type="inferred from homology"/>
<evidence type="ECO:0000256" key="3">
    <source>
        <dbReference type="ARBA" id="ARBA00011370"/>
    </source>
</evidence>
<keyword evidence="11" id="KW-0234">DNA repair</keyword>
<dbReference type="EMBL" id="JAXOVC010000015">
    <property type="protein sequence ID" value="KAK4493688.1"/>
    <property type="molecule type" value="Genomic_DNA"/>
</dbReference>
<dbReference type="InterPro" id="IPR057564">
    <property type="entry name" value="HEAT_ATR"/>
</dbReference>
<evidence type="ECO:0000256" key="2">
    <source>
        <dbReference type="ARBA" id="ARBA00010769"/>
    </source>
</evidence>
<dbReference type="EC" id="2.7.11.1" evidence="4"/>
<comment type="subunit">
    <text evidence="3">Associates with DNA double-strand breaks.</text>
</comment>
<dbReference type="Pfam" id="PF25030">
    <property type="entry name" value="M-HEAT_ATR"/>
    <property type="match status" value="1"/>
</dbReference>
<evidence type="ECO:0000256" key="10">
    <source>
        <dbReference type="ARBA" id="ARBA00022840"/>
    </source>
</evidence>
<dbReference type="Proteomes" id="UP001305779">
    <property type="component" value="Unassembled WGS sequence"/>
</dbReference>
<dbReference type="InterPro" id="IPR010730">
    <property type="entry name" value="HET"/>
</dbReference>
<dbReference type="SUPFAM" id="SSF56112">
    <property type="entry name" value="Protein kinase-like (PK-like)"/>
    <property type="match status" value="1"/>
</dbReference>
<dbReference type="Pfam" id="PF02260">
    <property type="entry name" value="FATC"/>
    <property type="match status" value="1"/>
</dbReference>
<dbReference type="InterPro" id="IPR011009">
    <property type="entry name" value="Kinase-like_dom_sf"/>
</dbReference>
<dbReference type="CDD" id="cd00892">
    <property type="entry name" value="PIKKc_ATR"/>
    <property type="match status" value="1"/>
</dbReference>
<dbReference type="InterPro" id="IPR000403">
    <property type="entry name" value="PI3/4_kinase_cat_dom"/>
</dbReference>
<evidence type="ECO:0000259" key="16">
    <source>
        <dbReference type="PROSITE" id="PS50290"/>
    </source>
</evidence>
<feature type="domain" description="FATC" evidence="18">
    <location>
        <begin position="2357"/>
        <end position="2393"/>
    </location>
</feature>
<dbReference type="PROSITE" id="PS51189">
    <property type="entry name" value="FAT"/>
    <property type="match status" value="1"/>
</dbReference>
<dbReference type="InterPro" id="IPR003152">
    <property type="entry name" value="FATC_dom"/>
</dbReference>
<comment type="catalytic activity">
    <reaction evidence="14">
        <text>L-threonyl-[protein] + ATP = O-phospho-L-threonyl-[protein] + ADP + H(+)</text>
        <dbReference type="Rhea" id="RHEA:46608"/>
        <dbReference type="Rhea" id="RHEA-COMP:11060"/>
        <dbReference type="Rhea" id="RHEA-COMP:11605"/>
        <dbReference type="ChEBI" id="CHEBI:15378"/>
        <dbReference type="ChEBI" id="CHEBI:30013"/>
        <dbReference type="ChEBI" id="CHEBI:30616"/>
        <dbReference type="ChEBI" id="CHEBI:61977"/>
        <dbReference type="ChEBI" id="CHEBI:456216"/>
        <dbReference type="EC" id="2.7.11.1"/>
    </reaction>
</comment>
<dbReference type="Pfam" id="PF02259">
    <property type="entry name" value="FAT"/>
    <property type="match status" value="1"/>
</dbReference>
<dbReference type="Pfam" id="PF06985">
    <property type="entry name" value="HET"/>
    <property type="match status" value="1"/>
</dbReference>
<feature type="domain" description="PI3K/PI4K catalytic" evidence="16">
    <location>
        <begin position="2053"/>
        <end position="2356"/>
    </location>
</feature>
<comment type="function">
    <text evidence="13">Serine/threonine protein kinase which activates checkpoint signaling upon genotoxic stresses such as ionizing radiation (IR), ultraviolet light (UV), or DNA replication stalling, thereby acting as a DNA damage sensor. Recognizes the substrate consensus sequence [ST]-Q. Phosphorylates histone H2A to form H2AS128ph (gamma-H2A) at sites of DNA damage, involved in the regulation of DNA damage response mechanism. Required for the control of telomere length and genome stability.</text>
</comment>
<evidence type="ECO:0000256" key="7">
    <source>
        <dbReference type="ARBA" id="ARBA00022741"/>
    </source>
</evidence>
<dbReference type="InterPro" id="IPR012993">
    <property type="entry name" value="UME"/>
</dbReference>
<keyword evidence="12" id="KW-0539">Nucleus</keyword>
<keyword evidence="20" id="KW-1185">Reference proteome</keyword>
<evidence type="ECO:0000259" key="18">
    <source>
        <dbReference type="PROSITE" id="PS51190"/>
    </source>
</evidence>